<sequence length="563" mass="62241">MMPNVVRGERMGGLMVYLTGKGRRNEHTEPHLVAGDSAMMAWHDDNELGRDDALAIARHLDRPRRAHDVEVKGGHVWHCSLSLRAEEGQLTDDKWRELAESFVAKMGFDDAEGTKAPTRWVAVRHGLSSNGNDHVHLVVNLVREDGTKASIHNDHVRAQKACRELEAEHGLQRLEGDERDRASRGYDPAEREADARRRARGKFEGARRAGTEKRTWWGLDTAERNALINAQRRDDEPRWALARTVRACATASADEAEFVRRMRRQGVLVRARYAEGRQDVITGYSVAAKPEPGERPIWYGGGHLARDLTLPRLRAEWPDTAEGAMSAAAEWTAAKRGRRPVSPGREMREPDPALWREVGADLERLREQLRSVPIEDRDTWARVARQTSGAFAAWSARVEETPGPLAATSDALARTAELRRRPVRPERAPKASASGAAMLLISAAKGGRGAVAQAVMLRQLANLAKAIYDMHRADQDARRAAQIERAIRGDLATVSARLPDPGPVGHPDTKAAEVVRTARQAQGGPQRTPGSPVPNRIEPQRPRTATAAGRYGPGAERDHGVER</sequence>
<protein>
    <submittedName>
        <fullName evidence="3">Relaxase/mobilization nuclease domain-containing protein</fullName>
    </submittedName>
</protein>
<evidence type="ECO:0000259" key="2">
    <source>
        <dbReference type="Pfam" id="PF03432"/>
    </source>
</evidence>
<evidence type="ECO:0000313" key="4">
    <source>
        <dbReference type="Proteomes" id="UP000588586"/>
    </source>
</evidence>
<dbReference type="RefSeq" id="WP_171245386.1">
    <property type="nucleotide sequence ID" value="NZ_JABEPQ010000008.1"/>
</dbReference>
<feature type="region of interest" description="Disordered" evidence="1">
    <location>
        <begin position="329"/>
        <end position="349"/>
    </location>
</feature>
<accession>A0A849HNK4</accession>
<dbReference type="AlphaFoldDB" id="A0A849HNK4"/>
<keyword evidence="4" id="KW-1185">Reference proteome</keyword>
<feature type="domain" description="MobA/VirD2-like nuclease" evidence="2">
    <location>
        <begin position="69"/>
        <end position="171"/>
    </location>
</feature>
<comment type="caution">
    <text evidence="3">The sequence shown here is derived from an EMBL/GenBank/DDBJ whole genome shotgun (WGS) entry which is preliminary data.</text>
</comment>
<proteinExistence type="predicted"/>
<dbReference type="Proteomes" id="UP000588586">
    <property type="component" value="Unassembled WGS sequence"/>
</dbReference>
<dbReference type="InterPro" id="IPR005094">
    <property type="entry name" value="Endonuclease_MobA/VirD2"/>
</dbReference>
<feature type="region of interest" description="Disordered" evidence="1">
    <location>
        <begin position="495"/>
        <end position="563"/>
    </location>
</feature>
<evidence type="ECO:0000313" key="3">
    <source>
        <dbReference type="EMBL" id="NNM48263.1"/>
    </source>
</evidence>
<feature type="region of interest" description="Disordered" evidence="1">
    <location>
        <begin position="173"/>
        <end position="206"/>
    </location>
</feature>
<feature type="compositionally biased region" description="Polar residues" evidence="1">
    <location>
        <begin position="519"/>
        <end position="529"/>
    </location>
</feature>
<reference evidence="3 4" key="1">
    <citation type="submission" date="2020-04" db="EMBL/GenBank/DDBJ databases">
        <title>Knoellia sp. isolate from air conditioner.</title>
        <authorList>
            <person name="Chea S."/>
            <person name="Kim D.-U."/>
        </authorList>
    </citation>
    <scope>NUCLEOTIDE SEQUENCE [LARGE SCALE GENOMIC DNA]</scope>
    <source>
        <strain evidence="3 4">DB2414S</strain>
    </source>
</reference>
<dbReference type="EMBL" id="JABEPQ010000008">
    <property type="protein sequence ID" value="NNM48263.1"/>
    <property type="molecule type" value="Genomic_DNA"/>
</dbReference>
<name>A0A849HNK4_9MICO</name>
<dbReference type="Pfam" id="PF03432">
    <property type="entry name" value="Relaxase"/>
    <property type="match status" value="1"/>
</dbReference>
<organism evidence="3 4">
    <name type="scientific">Knoellia koreensis</name>
    <dbReference type="NCBI Taxonomy" id="2730921"/>
    <lineage>
        <taxon>Bacteria</taxon>
        <taxon>Bacillati</taxon>
        <taxon>Actinomycetota</taxon>
        <taxon>Actinomycetes</taxon>
        <taxon>Micrococcales</taxon>
        <taxon>Intrasporangiaceae</taxon>
        <taxon>Knoellia</taxon>
    </lineage>
</organism>
<evidence type="ECO:0000256" key="1">
    <source>
        <dbReference type="SAM" id="MobiDB-lite"/>
    </source>
</evidence>
<gene>
    <name evidence="3" type="ORF">HJG52_19940</name>
</gene>